<protein>
    <submittedName>
        <fullName evidence="1">Uncharacterized protein</fullName>
    </submittedName>
</protein>
<reference evidence="1" key="1">
    <citation type="submission" date="2022-05" db="EMBL/GenBank/DDBJ databases">
        <title>Expanded diversity of anoxic marine methylotrophy in a Black Sea sulfate reducing microorganism.</title>
        <authorList>
            <person name="Fischer P.Q."/>
            <person name="Stams A.J.M."/>
            <person name="Villanueva L."/>
            <person name="Sousa D.Z."/>
        </authorList>
    </citation>
    <scope>NUCLEOTIDE SEQUENCE</scope>
    <source>
        <strain evidence="1">P130</strain>
    </source>
</reference>
<accession>A0ABT8QU70</accession>
<comment type="caution">
    <text evidence="1">The sequence shown here is derived from an EMBL/GenBank/DDBJ whole genome shotgun (WGS) entry which is preliminary data.</text>
</comment>
<proteinExistence type="predicted"/>
<organism evidence="1 2">
    <name type="scientific">Desulfosporosinus nitroreducens</name>
    <dbReference type="NCBI Taxonomy" id="2018668"/>
    <lineage>
        <taxon>Bacteria</taxon>
        <taxon>Bacillati</taxon>
        <taxon>Bacillota</taxon>
        <taxon>Clostridia</taxon>
        <taxon>Eubacteriales</taxon>
        <taxon>Desulfitobacteriaceae</taxon>
        <taxon>Desulfosporosinus</taxon>
    </lineage>
</organism>
<gene>
    <name evidence="1" type="ORF">M8H41_18910</name>
</gene>
<evidence type="ECO:0000313" key="2">
    <source>
        <dbReference type="Proteomes" id="UP001176021"/>
    </source>
</evidence>
<keyword evidence="2" id="KW-1185">Reference proteome</keyword>
<dbReference type="RefSeq" id="WP_302049644.1">
    <property type="nucleotide sequence ID" value="NZ_JAMJEV010000018.1"/>
</dbReference>
<dbReference type="Proteomes" id="UP001176021">
    <property type="component" value="Unassembled WGS sequence"/>
</dbReference>
<name>A0ABT8QU70_9FIRM</name>
<dbReference type="EMBL" id="JAMJEV010000018">
    <property type="protein sequence ID" value="MDO0824908.1"/>
    <property type="molecule type" value="Genomic_DNA"/>
</dbReference>
<evidence type="ECO:0000313" key="1">
    <source>
        <dbReference type="EMBL" id="MDO0824908.1"/>
    </source>
</evidence>
<sequence length="87" mass="10096">MPLPEHTAFAYRYSENAATYYTALSEDDIIKFFKDLASKDSFISEDSNLTNERIMLKFIYKKTPYVVGLSKSIKPKGYYLYVESNSK</sequence>